<evidence type="ECO:0000259" key="2">
    <source>
        <dbReference type="Pfam" id="PF12902"/>
    </source>
</evidence>
<dbReference type="EMBL" id="BAABCX010000001">
    <property type="protein sequence ID" value="GAA3533669.1"/>
    <property type="molecule type" value="Genomic_DNA"/>
</dbReference>
<reference evidence="4" key="1">
    <citation type="journal article" date="2019" name="Int. J. Syst. Evol. Microbiol.">
        <title>The Global Catalogue of Microorganisms (GCM) 10K type strain sequencing project: providing services to taxonomists for standard genome sequencing and annotation.</title>
        <authorList>
            <consortium name="The Broad Institute Genomics Platform"/>
            <consortium name="The Broad Institute Genome Sequencing Center for Infectious Disease"/>
            <person name="Wu L."/>
            <person name="Ma J."/>
        </authorList>
    </citation>
    <scope>NUCLEOTIDE SEQUENCE [LARGE SCALE GENOMIC DNA]</scope>
    <source>
        <strain evidence="4">JCM 17110</strain>
    </source>
</reference>
<protein>
    <submittedName>
        <fullName evidence="3">Ferritin-like protein</fullName>
    </submittedName>
</protein>
<dbReference type="InterPro" id="IPR012347">
    <property type="entry name" value="Ferritin-like"/>
</dbReference>
<dbReference type="InterPro" id="IPR026820">
    <property type="entry name" value="VioB/RebD_dom"/>
</dbReference>
<dbReference type="Proteomes" id="UP001500795">
    <property type="component" value="Unassembled WGS sequence"/>
</dbReference>
<gene>
    <name evidence="3" type="ORF">GCM10022394_11440</name>
</gene>
<feature type="region of interest" description="Disordered" evidence="1">
    <location>
        <begin position="336"/>
        <end position="361"/>
    </location>
</feature>
<name>A0ABP6VH37_9GAMM</name>
<dbReference type="Gene3D" id="1.20.1260.10">
    <property type="match status" value="1"/>
</dbReference>
<evidence type="ECO:0000256" key="1">
    <source>
        <dbReference type="SAM" id="MobiDB-lite"/>
    </source>
</evidence>
<comment type="caution">
    <text evidence="3">The sequence shown here is derived from an EMBL/GenBank/DDBJ whole genome shotgun (WGS) entry which is preliminary data.</text>
</comment>
<dbReference type="RefSeq" id="WP_344955644.1">
    <property type="nucleotide sequence ID" value="NZ_BAABCX010000001.1"/>
</dbReference>
<dbReference type="PANTHER" id="PTHR34400:SF4">
    <property type="entry name" value="MEMBRANE PROTEIN"/>
    <property type="match status" value="1"/>
</dbReference>
<proteinExistence type="predicted"/>
<keyword evidence="4" id="KW-1185">Reference proteome</keyword>
<sequence length="361" mass="40261">MQSLQEQKNALFPLLQTAMELELSTIPPYLTALLSIRPEANRVAANLIRTVMMEEMLHMTLVGNLTASLGGRVALGEGNLPAYPLSMEFEGQRFRDRQFEVDLAPFSEAGLDTFMQIEMPTDWMDREPSYKAFAEIEVPGITIGAFYQMIEQQLAQMCAQYPESEVFCGDPAHQIDENYYWAGGGKPVVITTLASAREALQLIIEQGEGAGGGLMDGDRHYFDQPLEVAHFFRFREIAFGRHYRPDDHPKEPPTGTQFEVDFAAVYPIIRNPKAADYGGDEQMARWNHQFNAAYSLMLDQIAQAFNGNPEVLYTAIVNGMHSLTPVARQMMTTPIAEDPEGRHGGPSFEWVPPPYASKGAG</sequence>
<dbReference type="PANTHER" id="PTHR34400">
    <property type="match status" value="1"/>
</dbReference>
<feature type="domain" description="Iminophenyl-pyruvate dimer synthase" evidence="2">
    <location>
        <begin position="15"/>
        <end position="237"/>
    </location>
</feature>
<accession>A0ABP6VH37</accession>
<evidence type="ECO:0000313" key="3">
    <source>
        <dbReference type="EMBL" id="GAA3533669.1"/>
    </source>
</evidence>
<organism evidence="3 4">
    <name type="scientific">Zobellella aerophila</name>
    <dbReference type="NCBI Taxonomy" id="870480"/>
    <lineage>
        <taxon>Bacteria</taxon>
        <taxon>Pseudomonadati</taxon>
        <taxon>Pseudomonadota</taxon>
        <taxon>Gammaproteobacteria</taxon>
        <taxon>Aeromonadales</taxon>
        <taxon>Aeromonadaceae</taxon>
        <taxon>Zobellella</taxon>
    </lineage>
</organism>
<evidence type="ECO:0000313" key="4">
    <source>
        <dbReference type="Proteomes" id="UP001500795"/>
    </source>
</evidence>
<dbReference type="Pfam" id="PF12902">
    <property type="entry name" value="Ferritin-like"/>
    <property type="match status" value="1"/>
</dbReference>